<comment type="similarity">
    <text evidence="1 7">Belongs to the Lgt family.</text>
</comment>
<keyword evidence="8" id="KW-0449">Lipoprotein</keyword>
<evidence type="ECO:0000256" key="7">
    <source>
        <dbReference type="HAMAP-Rule" id="MF_01147"/>
    </source>
</evidence>
<feature type="transmembrane region" description="Helical" evidence="7">
    <location>
        <begin position="93"/>
        <end position="110"/>
    </location>
</feature>
<keyword evidence="9" id="KW-1185">Reference proteome</keyword>
<gene>
    <name evidence="7" type="primary">lgt</name>
    <name evidence="8" type="ORF">SAMN05421852_101206</name>
</gene>
<dbReference type="GO" id="GO:0042158">
    <property type="term" value="P:lipoprotein biosynthetic process"/>
    <property type="evidence" value="ECO:0007669"/>
    <property type="project" value="UniProtKB-UniRule"/>
</dbReference>
<keyword evidence="5 7" id="KW-1133">Transmembrane helix</keyword>
<evidence type="ECO:0000256" key="2">
    <source>
        <dbReference type="ARBA" id="ARBA00022475"/>
    </source>
</evidence>
<protein>
    <recommendedName>
        <fullName evidence="7">Phosphatidylglycerol--prolipoprotein diacylglyceryl transferase</fullName>
        <ecNumber evidence="7">2.5.1.145</ecNumber>
    </recommendedName>
</protein>
<evidence type="ECO:0000256" key="1">
    <source>
        <dbReference type="ARBA" id="ARBA00007150"/>
    </source>
</evidence>
<feature type="binding site" evidence="7">
    <location>
        <position position="136"/>
    </location>
    <ligand>
        <name>a 1,2-diacyl-sn-glycero-3-phospho-(1'-sn-glycerol)</name>
        <dbReference type="ChEBI" id="CHEBI:64716"/>
    </ligand>
</feature>
<dbReference type="STRING" id="46223.SAMN05421852_101206"/>
<keyword evidence="6 7" id="KW-0472">Membrane</keyword>
<feature type="transmembrane region" description="Helical" evidence="7">
    <location>
        <begin position="264"/>
        <end position="282"/>
    </location>
</feature>
<dbReference type="OrthoDB" id="871140at2"/>
<dbReference type="UniPathway" id="UPA00664"/>
<feature type="transmembrane region" description="Helical" evidence="7">
    <location>
        <begin position="51"/>
        <end position="73"/>
    </location>
</feature>
<evidence type="ECO:0000313" key="8">
    <source>
        <dbReference type="EMBL" id="SFI63724.1"/>
    </source>
</evidence>
<name>A0A1I3JU59_9BACL</name>
<dbReference type="NCBIfam" id="TIGR00544">
    <property type="entry name" value="lgt"/>
    <property type="match status" value="1"/>
</dbReference>
<feature type="transmembrane region" description="Helical" evidence="7">
    <location>
        <begin position="236"/>
        <end position="252"/>
    </location>
</feature>
<keyword evidence="3 7" id="KW-0808">Transferase</keyword>
<reference evidence="8 9" key="1">
    <citation type="submission" date="2016-10" db="EMBL/GenBank/DDBJ databases">
        <authorList>
            <person name="de Groot N.N."/>
        </authorList>
    </citation>
    <scope>NUCLEOTIDE SEQUENCE [LARGE SCALE GENOMIC DNA]</scope>
    <source>
        <strain evidence="8 9">DSM 44778</strain>
    </source>
</reference>
<evidence type="ECO:0000256" key="6">
    <source>
        <dbReference type="ARBA" id="ARBA00023136"/>
    </source>
</evidence>
<evidence type="ECO:0000256" key="3">
    <source>
        <dbReference type="ARBA" id="ARBA00022679"/>
    </source>
</evidence>
<comment type="pathway">
    <text evidence="7">Protein modification; lipoprotein biosynthesis (diacylglyceryl transfer).</text>
</comment>
<dbReference type="PROSITE" id="PS01311">
    <property type="entry name" value="LGT"/>
    <property type="match status" value="1"/>
</dbReference>
<comment type="function">
    <text evidence="7">Catalyzes the transfer of the diacylglyceryl group from phosphatidylglycerol to the sulfhydryl group of the N-terminal cysteine of a prolipoprotein, the first step in the formation of mature lipoproteins.</text>
</comment>
<proteinExistence type="inferred from homology"/>
<feature type="transmembrane region" description="Helical" evidence="7">
    <location>
        <begin position="207"/>
        <end position="224"/>
    </location>
</feature>
<comment type="subcellular location">
    <subcellularLocation>
        <location evidence="7">Cell membrane</location>
        <topology evidence="7">Multi-pass membrane protein</topology>
    </subcellularLocation>
</comment>
<sequence length="304" mass="34565">MFNLAVIDPVAFSLGPIQVHWYGILIGTGALLGLWLATREAKRLGVDPEKILDMMIWVIPAAIIGARLYYVIFEWDYYRSHPQDIIAVWKGGLAIHGGLIGAFLAGYFFVKKHHLRFLVLADIVAPSIILGQAIGRWGNFVNQEAHGGPVSRSFLEGLHLPDWIIEQMNIQGTYYHPTFLYESLWNLIGFGLLLLMRKWNPKRGEIFFTYFMWYSLGRFFIEGLRTDSLTFTGPDWLASLLNFLWSPMNLLFSPGAMENGNIRVAQLVSFTLILFAIGMIVWRRKKGLAEESYTEVNSVSTQAQ</sequence>
<evidence type="ECO:0000256" key="4">
    <source>
        <dbReference type="ARBA" id="ARBA00022692"/>
    </source>
</evidence>
<comment type="catalytic activity">
    <reaction evidence="7">
        <text>L-cysteinyl-[prolipoprotein] + a 1,2-diacyl-sn-glycero-3-phospho-(1'-sn-glycerol) = an S-1,2-diacyl-sn-glyceryl-L-cysteinyl-[prolipoprotein] + sn-glycerol 1-phosphate + H(+)</text>
        <dbReference type="Rhea" id="RHEA:56712"/>
        <dbReference type="Rhea" id="RHEA-COMP:14679"/>
        <dbReference type="Rhea" id="RHEA-COMP:14680"/>
        <dbReference type="ChEBI" id="CHEBI:15378"/>
        <dbReference type="ChEBI" id="CHEBI:29950"/>
        <dbReference type="ChEBI" id="CHEBI:57685"/>
        <dbReference type="ChEBI" id="CHEBI:64716"/>
        <dbReference type="ChEBI" id="CHEBI:140658"/>
        <dbReference type="EC" id="2.5.1.145"/>
    </reaction>
</comment>
<feature type="transmembrane region" description="Helical" evidence="7">
    <location>
        <begin position="20"/>
        <end position="39"/>
    </location>
</feature>
<keyword evidence="4 7" id="KW-0812">Transmembrane</keyword>
<dbReference type="RefSeq" id="WP_139203240.1">
    <property type="nucleotide sequence ID" value="NZ_FORR01000001.1"/>
</dbReference>
<evidence type="ECO:0000256" key="5">
    <source>
        <dbReference type="ARBA" id="ARBA00022989"/>
    </source>
</evidence>
<feature type="transmembrane region" description="Helical" evidence="7">
    <location>
        <begin position="178"/>
        <end position="195"/>
    </location>
</feature>
<dbReference type="Proteomes" id="UP000199545">
    <property type="component" value="Unassembled WGS sequence"/>
</dbReference>
<dbReference type="EMBL" id="FORR01000001">
    <property type="protein sequence ID" value="SFI63724.1"/>
    <property type="molecule type" value="Genomic_DNA"/>
</dbReference>
<dbReference type="AlphaFoldDB" id="A0A1I3JU59"/>
<dbReference type="HAMAP" id="MF_01147">
    <property type="entry name" value="Lgt"/>
    <property type="match status" value="1"/>
</dbReference>
<evidence type="ECO:0000313" key="9">
    <source>
        <dbReference type="Proteomes" id="UP000199545"/>
    </source>
</evidence>
<dbReference type="InterPro" id="IPR001640">
    <property type="entry name" value="Lgt"/>
</dbReference>
<feature type="transmembrane region" description="Helical" evidence="7">
    <location>
        <begin position="117"/>
        <end position="135"/>
    </location>
</feature>
<dbReference type="Pfam" id="PF01790">
    <property type="entry name" value="LGT"/>
    <property type="match status" value="1"/>
</dbReference>
<keyword evidence="2 7" id="KW-1003">Cell membrane</keyword>
<dbReference type="PANTHER" id="PTHR30589:SF0">
    <property type="entry name" value="PHOSPHATIDYLGLYCEROL--PROLIPOPROTEIN DIACYLGLYCERYL TRANSFERASE"/>
    <property type="match status" value="1"/>
</dbReference>
<dbReference type="GO" id="GO:0005886">
    <property type="term" value="C:plasma membrane"/>
    <property type="evidence" value="ECO:0007669"/>
    <property type="project" value="UniProtKB-SubCell"/>
</dbReference>
<dbReference type="EC" id="2.5.1.145" evidence="7"/>
<dbReference type="GO" id="GO:0008961">
    <property type="term" value="F:phosphatidylglycerol-prolipoprotein diacylglyceryl transferase activity"/>
    <property type="evidence" value="ECO:0007669"/>
    <property type="project" value="UniProtKB-UniRule"/>
</dbReference>
<dbReference type="PANTHER" id="PTHR30589">
    <property type="entry name" value="PROLIPOPROTEIN DIACYLGLYCERYL TRANSFERASE"/>
    <property type="match status" value="1"/>
</dbReference>
<accession>A0A1I3JU59</accession>
<organism evidence="8 9">
    <name type="scientific">Thermoflavimicrobium dichotomicum</name>
    <dbReference type="NCBI Taxonomy" id="46223"/>
    <lineage>
        <taxon>Bacteria</taxon>
        <taxon>Bacillati</taxon>
        <taxon>Bacillota</taxon>
        <taxon>Bacilli</taxon>
        <taxon>Bacillales</taxon>
        <taxon>Thermoactinomycetaceae</taxon>
        <taxon>Thermoflavimicrobium</taxon>
    </lineage>
</organism>